<dbReference type="InterPro" id="IPR027417">
    <property type="entry name" value="P-loop_NTPase"/>
</dbReference>
<keyword evidence="2" id="KW-1185">Reference proteome</keyword>
<dbReference type="InterPro" id="IPR017166">
    <property type="entry name" value="UCP037290"/>
</dbReference>
<dbReference type="EMBL" id="JAVDXO010000002">
    <property type="protein sequence ID" value="MDR7305820.1"/>
    <property type="molecule type" value="Genomic_DNA"/>
</dbReference>
<organism evidence="1 2">
    <name type="scientific">Rhodoferax saidenbachensis</name>
    <dbReference type="NCBI Taxonomy" id="1484693"/>
    <lineage>
        <taxon>Bacteria</taxon>
        <taxon>Pseudomonadati</taxon>
        <taxon>Pseudomonadota</taxon>
        <taxon>Betaproteobacteria</taxon>
        <taxon>Burkholderiales</taxon>
        <taxon>Comamonadaceae</taxon>
        <taxon>Rhodoferax</taxon>
    </lineage>
</organism>
<dbReference type="NCBIfam" id="NF033429">
    <property type="entry name" value="ImuA_translesion"/>
    <property type="match status" value="1"/>
</dbReference>
<dbReference type="Proteomes" id="UP001268089">
    <property type="component" value="Unassembled WGS sequence"/>
</dbReference>
<comment type="caution">
    <text evidence="1">The sequence shown here is derived from an EMBL/GenBank/DDBJ whole genome shotgun (WGS) entry which is preliminary data.</text>
</comment>
<sequence length="256" mass="26853">MASVARISSSDSSDLQGIHADVWHAHALASAPQAVQPTGDARLDAQLPGGGWPVGALIELLQPAGVHSEWRLLLPALARSGQGPVVLVGAPQLPFVPALAAQGLAVARLVWVTAQAATARLWAAEQALRCAEVDAVLAWLPQARGDQLRRLQMAAADHHKLLFVMRAQQTQADASPALLRLQLVPQAPTQAQAAGSDTLAVHILKRRGPPLAEPLVLQARPARLAVWLAASQLPGQPPAATQEAHDHALDRIAVAA</sequence>
<name>A0ABU1ZJV4_9BURK</name>
<dbReference type="InterPro" id="IPR047610">
    <property type="entry name" value="ImuA_translesion"/>
</dbReference>
<dbReference type="Gene3D" id="3.40.50.300">
    <property type="entry name" value="P-loop containing nucleotide triphosphate hydrolases"/>
    <property type="match status" value="1"/>
</dbReference>
<dbReference type="SUPFAM" id="SSF52540">
    <property type="entry name" value="P-loop containing nucleoside triphosphate hydrolases"/>
    <property type="match status" value="1"/>
</dbReference>
<accession>A0ABU1ZJV4</accession>
<protein>
    <submittedName>
        <fullName evidence="1">Protein ImuA</fullName>
    </submittedName>
</protein>
<dbReference type="RefSeq" id="WP_310340105.1">
    <property type="nucleotide sequence ID" value="NZ_JAVDXO010000002.1"/>
</dbReference>
<evidence type="ECO:0000313" key="1">
    <source>
        <dbReference type="EMBL" id="MDR7305820.1"/>
    </source>
</evidence>
<dbReference type="PIRSF" id="PIRSF037290">
    <property type="entry name" value="UCP037290"/>
    <property type="match status" value="1"/>
</dbReference>
<reference evidence="1 2" key="1">
    <citation type="submission" date="2023-07" db="EMBL/GenBank/DDBJ databases">
        <title>Sorghum-associated microbial communities from plants grown in Nebraska, USA.</title>
        <authorList>
            <person name="Schachtman D."/>
        </authorList>
    </citation>
    <scope>NUCLEOTIDE SEQUENCE [LARGE SCALE GENOMIC DNA]</scope>
    <source>
        <strain evidence="1 2">BE308</strain>
    </source>
</reference>
<gene>
    <name evidence="1" type="ORF">J2X15_001098</name>
</gene>
<evidence type="ECO:0000313" key="2">
    <source>
        <dbReference type="Proteomes" id="UP001268089"/>
    </source>
</evidence>
<proteinExistence type="predicted"/>